<evidence type="ECO:0000313" key="2">
    <source>
        <dbReference type="Proteomes" id="UP000093482"/>
    </source>
</evidence>
<comment type="caution">
    <text evidence="1">The sequence shown here is derived from an EMBL/GenBank/DDBJ whole genome shotgun (WGS) entry which is preliminary data.</text>
</comment>
<proteinExistence type="predicted"/>
<organism evidence="1 2">
    <name type="scientific">Caryophanon latum</name>
    <dbReference type="NCBI Taxonomy" id="33977"/>
    <lineage>
        <taxon>Bacteria</taxon>
        <taxon>Bacillati</taxon>
        <taxon>Bacillota</taxon>
        <taxon>Bacilli</taxon>
        <taxon>Bacillales</taxon>
        <taxon>Caryophanaceae</taxon>
        <taxon>Caryophanon</taxon>
    </lineage>
</organism>
<reference evidence="1 2" key="1">
    <citation type="submission" date="2016-07" db="EMBL/GenBank/DDBJ databases">
        <title>Caryophanon latum genome sequencing.</title>
        <authorList>
            <person name="Verma A."/>
            <person name="Pal Y."/>
            <person name="Krishnamurthi S."/>
        </authorList>
    </citation>
    <scope>NUCLEOTIDE SEQUENCE [LARGE SCALE GENOMIC DNA]</scope>
    <source>
        <strain evidence="1 2">DSM 14151</strain>
    </source>
</reference>
<evidence type="ECO:0000313" key="1">
    <source>
        <dbReference type="EMBL" id="OCS91550.1"/>
    </source>
</evidence>
<dbReference type="AlphaFoldDB" id="A0A1C0YWR7"/>
<dbReference type="EMBL" id="MATO01000027">
    <property type="protein sequence ID" value="OCS91550.1"/>
    <property type="molecule type" value="Genomic_DNA"/>
</dbReference>
<sequence length="142" mass="15876">MRRINRKFALSAAAIVLMGGWSMKDEEKAVEVVQQAHASNAVDVTDFAFVEFSGANGDGIAGYTFDHEQFMQRVFNYAADSPADEATMEEMMKVDSAIRVYLDEQENLKNGDIITLIVEVDETKTDKIKDAERTFQVKGLVE</sequence>
<name>A0A1C0YWR7_9BACL</name>
<gene>
    <name evidence="1" type="ORF">A6K76_08535</name>
</gene>
<dbReference type="OrthoDB" id="1654259at2"/>
<dbReference type="RefSeq" id="WP_066463189.1">
    <property type="nucleotide sequence ID" value="NZ_MATO01000027.1"/>
</dbReference>
<accession>A0A1C0YWR7</accession>
<keyword evidence="2" id="KW-1185">Reference proteome</keyword>
<dbReference type="Proteomes" id="UP000093482">
    <property type="component" value="Unassembled WGS sequence"/>
</dbReference>
<protein>
    <submittedName>
        <fullName evidence="1">Uncharacterized protein</fullName>
    </submittedName>
</protein>